<dbReference type="EMBL" id="MU394284">
    <property type="protein sequence ID" value="KAI6092283.1"/>
    <property type="molecule type" value="Genomic_DNA"/>
</dbReference>
<evidence type="ECO:0000313" key="2">
    <source>
        <dbReference type="Proteomes" id="UP001497680"/>
    </source>
</evidence>
<accession>A0ACC0DIB9</accession>
<gene>
    <name evidence="1" type="ORF">F4821DRAFT_225279</name>
</gene>
<sequence length="735" mass="81067">MPQLSEAKRRKIRKGTHSCWECRRRKTRCQFSSATTAVCVGCEQRGTTCLSQEFPNEQPPTSDRGLAQRLSRVEGMLERLVDRIAPEPYTSSRVGNRSITSSASAEDLDSSSDILRPSAAEHPPVMDILDALREDDHSSFVPTPASDVAYAFPTKYALASRALHGTFPCQHDIDAILATGSGAYFVATLFKGADCPPDPASVSEVPPVTSHPALLAKRLMQLTNCIQKMSPKNIPQNLVSKEPLLVQMSRFVSIVSDLVAFNDDLVGSVEGLETLYLIMLYHANAGNLRKSWLALRRTLAVAQLMGVDKWPDSKPLKSIDPRSDSSTRSRADFLWYNLQFSDRYLSLLLGLSAASDDNSFAEPERMARNTPEERLAKLHTVITGAIIKRNAMMRNKHQQTTATDAAFGTTQAIDCDLELAAKSMGAEWWQPVALPDSTTATPAELNCAHGHVMMQMNHNHLLILLHLPYMMRDPKERRWDYSKTMCLHASRELLHAYLIFRHLTDAASACRHTDYGALTAAMTLLLGYLDPRLRTRNDLEAACARAADRDLALAVRDVMRALADGTSDKLAHETADIITRLLPLTDVDLPMGGGLEAPVRLEIPYLGNITINPVSRRMPQQQHNSNVVPTPMARYDDGSRGGKKTTAEMDHIRDSTSCDNYLTIDVDDDGGNAPVDPCLQQPPTTAGCSVAFGEDSCFSYEPDISSPSLFPDVAAGMDDWTFQGFDSTFFESLFS</sequence>
<protein>
    <submittedName>
        <fullName evidence="1">Uncharacterized protein</fullName>
    </submittedName>
</protein>
<proteinExistence type="predicted"/>
<reference evidence="1 2" key="1">
    <citation type="journal article" date="2022" name="New Phytol.">
        <title>Ecological generalism drives hyperdiversity of secondary metabolite gene clusters in xylarialean endophytes.</title>
        <authorList>
            <person name="Franco M.E.E."/>
            <person name="Wisecaver J.H."/>
            <person name="Arnold A.E."/>
            <person name="Ju Y.M."/>
            <person name="Slot J.C."/>
            <person name="Ahrendt S."/>
            <person name="Moore L.P."/>
            <person name="Eastman K.E."/>
            <person name="Scott K."/>
            <person name="Konkel Z."/>
            <person name="Mondo S.J."/>
            <person name="Kuo A."/>
            <person name="Hayes R.D."/>
            <person name="Haridas S."/>
            <person name="Andreopoulos B."/>
            <person name="Riley R."/>
            <person name="LaButti K."/>
            <person name="Pangilinan J."/>
            <person name="Lipzen A."/>
            <person name="Amirebrahimi M."/>
            <person name="Yan J."/>
            <person name="Adam C."/>
            <person name="Keymanesh K."/>
            <person name="Ng V."/>
            <person name="Louie K."/>
            <person name="Northen T."/>
            <person name="Drula E."/>
            <person name="Henrissat B."/>
            <person name="Hsieh H.M."/>
            <person name="Youens-Clark K."/>
            <person name="Lutzoni F."/>
            <person name="Miadlikowska J."/>
            <person name="Eastwood D.C."/>
            <person name="Hamelin R.C."/>
            <person name="Grigoriev I.V."/>
            <person name="U'Ren J.M."/>
        </authorList>
    </citation>
    <scope>NUCLEOTIDE SEQUENCE [LARGE SCALE GENOMIC DNA]</scope>
    <source>
        <strain evidence="1 2">ER1909</strain>
    </source>
</reference>
<dbReference type="Proteomes" id="UP001497680">
    <property type="component" value="Unassembled WGS sequence"/>
</dbReference>
<name>A0ACC0DIB9_9PEZI</name>
<evidence type="ECO:0000313" key="1">
    <source>
        <dbReference type="EMBL" id="KAI6092283.1"/>
    </source>
</evidence>
<keyword evidence="2" id="KW-1185">Reference proteome</keyword>
<organism evidence="1 2">
    <name type="scientific">Hypoxylon rubiginosum</name>
    <dbReference type="NCBI Taxonomy" id="110542"/>
    <lineage>
        <taxon>Eukaryota</taxon>
        <taxon>Fungi</taxon>
        <taxon>Dikarya</taxon>
        <taxon>Ascomycota</taxon>
        <taxon>Pezizomycotina</taxon>
        <taxon>Sordariomycetes</taxon>
        <taxon>Xylariomycetidae</taxon>
        <taxon>Xylariales</taxon>
        <taxon>Hypoxylaceae</taxon>
        <taxon>Hypoxylon</taxon>
    </lineage>
</organism>
<comment type="caution">
    <text evidence="1">The sequence shown here is derived from an EMBL/GenBank/DDBJ whole genome shotgun (WGS) entry which is preliminary data.</text>
</comment>